<dbReference type="GO" id="GO:0140078">
    <property type="term" value="F:class I DNA-(apurinic or apyrimidinic site) endonuclease activity"/>
    <property type="evidence" value="ECO:0007669"/>
    <property type="project" value="UniProtKB-EC"/>
</dbReference>
<gene>
    <name evidence="12" type="primary">NTH1</name>
    <name evidence="15" type="ORF">MICPUCDRAFT_30626</name>
</gene>
<evidence type="ECO:0000256" key="5">
    <source>
        <dbReference type="ARBA" id="ARBA00022801"/>
    </source>
</evidence>
<dbReference type="GO" id="GO:0003677">
    <property type="term" value="F:DNA binding"/>
    <property type="evidence" value="ECO:0007669"/>
    <property type="project" value="UniProtKB-UniRule"/>
</dbReference>
<dbReference type="GO" id="GO:0051539">
    <property type="term" value="F:4 iron, 4 sulfur cluster binding"/>
    <property type="evidence" value="ECO:0007669"/>
    <property type="project" value="UniProtKB-KW"/>
</dbReference>
<dbReference type="GO" id="GO:0006285">
    <property type="term" value="P:base-excision repair, AP site formation"/>
    <property type="evidence" value="ECO:0007669"/>
    <property type="project" value="UniProtKB-UniRule"/>
</dbReference>
<dbReference type="Pfam" id="PF00730">
    <property type="entry name" value="HhH-GPD"/>
    <property type="match status" value="1"/>
</dbReference>
<keyword evidence="4 12" id="KW-0227">DNA damage</keyword>
<dbReference type="EC" id="4.2.99.18" evidence="12"/>
<evidence type="ECO:0000256" key="11">
    <source>
        <dbReference type="ARBA" id="ARBA00044632"/>
    </source>
</evidence>
<dbReference type="Gene3D" id="1.10.340.30">
    <property type="entry name" value="Hypothetical protein, domain 2"/>
    <property type="match status" value="1"/>
</dbReference>
<dbReference type="GO" id="GO:0000703">
    <property type="term" value="F:oxidized pyrimidine nucleobase lesion DNA N-glycosylase activity"/>
    <property type="evidence" value="ECO:0007669"/>
    <property type="project" value="UniProtKB-UniRule"/>
</dbReference>
<comment type="similarity">
    <text evidence="1 12">Belongs to the Nth/MutY family.</text>
</comment>
<evidence type="ECO:0000313" key="15">
    <source>
        <dbReference type="EMBL" id="EEH60628.1"/>
    </source>
</evidence>
<dbReference type="GO" id="GO:0046872">
    <property type="term" value="F:metal ion binding"/>
    <property type="evidence" value="ECO:0007669"/>
    <property type="project" value="UniProtKB-KW"/>
</dbReference>
<evidence type="ECO:0000256" key="2">
    <source>
        <dbReference type="ARBA" id="ARBA00022485"/>
    </source>
</evidence>
<dbReference type="KEGG" id="mpp:MICPUCDRAFT_30626"/>
<dbReference type="Gene3D" id="1.10.1670.10">
    <property type="entry name" value="Helix-hairpin-Helix base-excision DNA repair enzymes (C-terminal)"/>
    <property type="match status" value="1"/>
</dbReference>
<dbReference type="HAMAP" id="MF_03183">
    <property type="entry name" value="Endonuclease_III_Nth"/>
    <property type="match status" value="1"/>
</dbReference>
<feature type="domain" description="HhH-GPD" evidence="14">
    <location>
        <begin position="95"/>
        <end position="255"/>
    </location>
</feature>
<evidence type="ECO:0000259" key="14">
    <source>
        <dbReference type="SMART" id="SM00478"/>
    </source>
</evidence>
<organism evidence="16">
    <name type="scientific">Micromonas pusilla (strain CCMP1545)</name>
    <name type="common">Picoplanktonic green alga</name>
    <dbReference type="NCBI Taxonomy" id="564608"/>
    <lineage>
        <taxon>Eukaryota</taxon>
        <taxon>Viridiplantae</taxon>
        <taxon>Chlorophyta</taxon>
        <taxon>Mamiellophyceae</taxon>
        <taxon>Mamiellales</taxon>
        <taxon>Mamiellaceae</taxon>
        <taxon>Micromonas</taxon>
    </lineage>
</organism>
<accession>C1MGT3</accession>
<feature type="region of interest" description="Disordered" evidence="13">
    <location>
        <begin position="1"/>
        <end position="47"/>
    </location>
</feature>
<dbReference type="InterPro" id="IPR000445">
    <property type="entry name" value="HhH_motif"/>
</dbReference>
<dbReference type="InterPro" id="IPR011257">
    <property type="entry name" value="DNA_glycosylase"/>
</dbReference>
<dbReference type="EMBL" id="GG663735">
    <property type="protein sequence ID" value="EEH60628.1"/>
    <property type="molecule type" value="Genomic_DNA"/>
</dbReference>
<keyword evidence="2" id="KW-0004">4Fe-4S</keyword>
<sequence>MAGGRKRAHVKIEVDDAGDDEDAKATTPKAAAAKTKKKTPPFSPPEDWRDVLAAIKRQRAVGGAPVDTMGCEKISEDAAPDDRGRRFVTLVSAMLSSQTKDPITHAATARLVKHGCTPENIAATSAEDLAAIIRPVGFHARKGQYLRDAARACVERHGGDIPSDVDGLMALPGVGPKMAYLVMNVGWGVPSGICVDVHVHRIAERLGWVPSVAFTSNGTPRKNRTPEDTREALEAWLPREEWIEINPLLVGHGQLTCAPKAPKCGECAANAMCPSAFKDEEARRAKKEEKNAAAEAQG</sequence>
<evidence type="ECO:0000256" key="6">
    <source>
        <dbReference type="ARBA" id="ARBA00023004"/>
    </source>
</evidence>
<dbReference type="eggNOG" id="KOG1921">
    <property type="taxonomic scope" value="Eukaryota"/>
</dbReference>
<dbReference type="EC" id="3.2.2.-" evidence="12"/>
<dbReference type="GO" id="GO:0006289">
    <property type="term" value="P:nucleotide-excision repair"/>
    <property type="evidence" value="ECO:0007669"/>
    <property type="project" value="TreeGrafter"/>
</dbReference>
<dbReference type="InterPro" id="IPR030841">
    <property type="entry name" value="NTH1"/>
</dbReference>
<dbReference type="SUPFAM" id="SSF48150">
    <property type="entry name" value="DNA-glycosylase"/>
    <property type="match status" value="1"/>
</dbReference>
<dbReference type="Proteomes" id="UP000001876">
    <property type="component" value="Unassembled WGS sequence"/>
</dbReference>
<keyword evidence="6" id="KW-0408">Iron</keyword>
<keyword evidence="16" id="KW-1185">Reference proteome</keyword>
<comment type="caution">
    <text evidence="12">Lacks conserved residue(s) required for the propagation of feature annotation.</text>
</comment>
<keyword evidence="7" id="KW-0411">Iron-sulfur</keyword>
<dbReference type="PANTHER" id="PTHR43286:SF1">
    <property type="entry name" value="ENDONUCLEASE III-LIKE PROTEIN 1"/>
    <property type="match status" value="1"/>
</dbReference>
<dbReference type="OMA" id="KDPITHA"/>
<comment type="catalytic activity">
    <reaction evidence="11 12">
        <text>2'-deoxyribonucleotide-(2'-deoxyribose 5'-phosphate)-2'-deoxyribonucleotide-DNA = a 3'-end 2'-deoxyribonucleotide-(2,3-dehydro-2,3-deoxyribose 5'-phosphate)-DNA + a 5'-end 5'-phospho-2'-deoxyribonucleoside-DNA + H(+)</text>
        <dbReference type="Rhea" id="RHEA:66592"/>
        <dbReference type="Rhea" id="RHEA-COMP:13180"/>
        <dbReference type="Rhea" id="RHEA-COMP:16897"/>
        <dbReference type="Rhea" id="RHEA-COMP:17067"/>
        <dbReference type="ChEBI" id="CHEBI:15378"/>
        <dbReference type="ChEBI" id="CHEBI:136412"/>
        <dbReference type="ChEBI" id="CHEBI:157695"/>
        <dbReference type="ChEBI" id="CHEBI:167181"/>
        <dbReference type="EC" id="4.2.99.18"/>
    </reaction>
</comment>
<dbReference type="AlphaFoldDB" id="C1MGT3"/>
<reference evidence="15 16" key="1">
    <citation type="journal article" date="2009" name="Science">
        <title>Green evolution and dynamic adaptations revealed by genomes of the marine picoeukaryotes Micromonas.</title>
        <authorList>
            <person name="Worden A.Z."/>
            <person name="Lee J.H."/>
            <person name="Mock T."/>
            <person name="Rouze P."/>
            <person name="Simmons M.P."/>
            <person name="Aerts A.L."/>
            <person name="Allen A.E."/>
            <person name="Cuvelier M.L."/>
            <person name="Derelle E."/>
            <person name="Everett M.V."/>
            <person name="Foulon E."/>
            <person name="Grimwood J."/>
            <person name="Gundlach H."/>
            <person name="Henrissat B."/>
            <person name="Napoli C."/>
            <person name="McDonald S.M."/>
            <person name="Parker M.S."/>
            <person name="Rombauts S."/>
            <person name="Salamov A."/>
            <person name="Von Dassow P."/>
            <person name="Badger J.H."/>
            <person name="Coutinho P.M."/>
            <person name="Demir E."/>
            <person name="Dubchak I."/>
            <person name="Gentemann C."/>
            <person name="Eikrem W."/>
            <person name="Gready J.E."/>
            <person name="John U."/>
            <person name="Lanier W."/>
            <person name="Lindquist E.A."/>
            <person name="Lucas S."/>
            <person name="Mayer K.F."/>
            <person name="Moreau H."/>
            <person name="Not F."/>
            <person name="Otillar R."/>
            <person name="Panaud O."/>
            <person name="Pangilinan J."/>
            <person name="Paulsen I."/>
            <person name="Piegu B."/>
            <person name="Poliakov A."/>
            <person name="Robbens S."/>
            <person name="Schmutz J."/>
            <person name="Toulza E."/>
            <person name="Wyss T."/>
            <person name="Zelensky A."/>
            <person name="Zhou K."/>
            <person name="Armbrust E.V."/>
            <person name="Bhattacharya D."/>
            <person name="Goodenough U.W."/>
            <person name="Van de Peer Y."/>
            <person name="Grigoriev I.V."/>
        </authorList>
    </citation>
    <scope>NUCLEOTIDE SEQUENCE [LARGE SCALE GENOMIC DNA]</scope>
    <source>
        <strain evidence="15 16">CCMP1545</strain>
    </source>
</reference>
<evidence type="ECO:0000256" key="7">
    <source>
        <dbReference type="ARBA" id="ARBA00023014"/>
    </source>
</evidence>
<evidence type="ECO:0000313" key="16">
    <source>
        <dbReference type="Proteomes" id="UP000001876"/>
    </source>
</evidence>
<dbReference type="GO" id="GO:0005634">
    <property type="term" value="C:nucleus"/>
    <property type="evidence" value="ECO:0007669"/>
    <property type="project" value="InterPro"/>
</dbReference>
<evidence type="ECO:0000256" key="8">
    <source>
        <dbReference type="ARBA" id="ARBA00023204"/>
    </source>
</evidence>
<evidence type="ECO:0000256" key="1">
    <source>
        <dbReference type="ARBA" id="ARBA00008343"/>
    </source>
</evidence>
<dbReference type="OrthoDB" id="2099276at2759"/>
<dbReference type="SMART" id="SM00478">
    <property type="entry name" value="ENDO3c"/>
    <property type="match status" value="1"/>
</dbReference>
<evidence type="ECO:0000256" key="3">
    <source>
        <dbReference type="ARBA" id="ARBA00022723"/>
    </source>
</evidence>
<dbReference type="GeneID" id="9680260"/>
<keyword evidence="9 12" id="KW-0456">Lyase</keyword>
<evidence type="ECO:0000256" key="10">
    <source>
        <dbReference type="ARBA" id="ARBA00023295"/>
    </source>
</evidence>
<dbReference type="STRING" id="564608.C1MGT3"/>
<dbReference type="PANTHER" id="PTHR43286">
    <property type="entry name" value="ENDONUCLEASE III-LIKE PROTEIN 1"/>
    <property type="match status" value="1"/>
</dbReference>
<evidence type="ECO:0000256" key="13">
    <source>
        <dbReference type="SAM" id="MobiDB-lite"/>
    </source>
</evidence>
<evidence type="ECO:0000256" key="9">
    <source>
        <dbReference type="ARBA" id="ARBA00023239"/>
    </source>
</evidence>
<dbReference type="InterPro" id="IPR023170">
    <property type="entry name" value="HhH_base_excis_C"/>
</dbReference>
<keyword evidence="5 12" id="KW-0378">Hydrolase</keyword>
<dbReference type="InterPro" id="IPR004036">
    <property type="entry name" value="Endonuclease-III-like_CS2"/>
</dbReference>
<dbReference type="FunFam" id="1.10.340.30:FF:000005">
    <property type="entry name" value="Endonuclease III-like protein 1"/>
    <property type="match status" value="1"/>
</dbReference>
<dbReference type="CDD" id="cd00056">
    <property type="entry name" value="ENDO3c"/>
    <property type="match status" value="1"/>
</dbReference>
<dbReference type="Pfam" id="PF00633">
    <property type="entry name" value="HHH"/>
    <property type="match status" value="1"/>
</dbReference>
<keyword evidence="3" id="KW-0479">Metal-binding</keyword>
<dbReference type="PROSITE" id="PS01155">
    <property type="entry name" value="ENDONUCLEASE_III_2"/>
    <property type="match status" value="1"/>
</dbReference>
<protein>
    <recommendedName>
        <fullName evidence="12">Endonuclease III homolog</fullName>
        <ecNumber evidence="12">3.2.2.-</ecNumber>
        <ecNumber evidence="12">4.2.99.18</ecNumber>
    </recommendedName>
    <alternativeName>
        <fullName evidence="12">Bifunctional DNA N-glycosylase/DNA-(apurinic or apyrimidinic site) lyase</fullName>
        <shortName evidence="12">DNA glycosylase/AP lyase</shortName>
    </alternativeName>
</protein>
<dbReference type="RefSeq" id="XP_003055376.1">
    <property type="nucleotide sequence ID" value="XM_003055330.1"/>
</dbReference>
<name>C1MGT3_MICPC</name>
<keyword evidence="8 12" id="KW-0234">DNA repair</keyword>
<evidence type="ECO:0000256" key="4">
    <source>
        <dbReference type="ARBA" id="ARBA00022763"/>
    </source>
</evidence>
<evidence type="ECO:0000256" key="12">
    <source>
        <dbReference type="HAMAP-Rule" id="MF_03183"/>
    </source>
</evidence>
<keyword evidence="10 12" id="KW-0326">Glycosidase</keyword>
<proteinExistence type="inferred from homology"/>
<comment type="function">
    <text evidence="12">Bifunctional DNA N-glycosylase with associated apurinic/apyrimidinic (AP) lyase function that catalyzes the first step in base excision repair (BER), the primary repair pathway for the repair of oxidative DNA damage. The DNA N-glycosylase activity releases the damaged DNA base from DNA by cleaving the N-glycosidic bond, leaving an AP site. The AP lyase activity cleaves the phosphodiester bond 3' to the AP site by a beta-elimination. Primarily recognizes and repairs oxidative base damage of pyrimidines.</text>
</comment>
<dbReference type="InterPro" id="IPR003265">
    <property type="entry name" value="HhH-GPD_domain"/>
</dbReference>